<comment type="caution">
    <text evidence="2">The sequence shown here is derived from an EMBL/GenBank/DDBJ whole genome shotgun (WGS) entry which is preliminary data.</text>
</comment>
<dbReference type="Proteomes" id="UP000827986">
    <property type="component" value="Unassembled WGS sequence"/>
</dbReference>
<keyword evidence="3" id="KW-1185">Reference proteome</keyword>
<accession>A0A9D4ALH1</accession>
<name>A0A9D4ALH1_9SAUR</name>
<sequence length="74" mass="8323">MPPYQPYPAVVGTGIRYGDYYWNCPAEMDNVPHKEAADADVPVPEPEEKTLHNPGRNRESETLSNLGEDRPKLV</sequence>
<evidence type="ECO:0000313" key="2">
    <source>
        <dbReference type="EMBL" id="KAH1164742.1"/>
    </source>
</evidence>
<proteinExistence type="predicted"/>
<evidence type="ECO:0000313" key="3">
    <source>
        <dbReference type="Proteomes" id="UP000827986"/>
    </source>
</evidence>
<organism evidence="2 3">
    <name type="scientific">Mauremys mutica</name>
    <name type="common">yellowpond turtle</name>
    <dbReference type="NCBI Taxonomy" id="74926"/>
    <lineage>
        <taxon>Eukaryota</taxon>
        <taxon>Metazoa</taxon>
        <taxon>Chordata</taxon>
        <taxon>Craniata</taxon>
        <taxon>Vertebrata</taxon>
        <taxon>Euteleostomi</taxon>
        <taxon>Archelosauria</taxon>
        <taxon>Testudinata</taxon>
        <taxon>Testudines</taxon>
        <taxon>Cryptodira</taxon>
        <taxon>Durocryptodira</taxon>
        <taxon>Testudinoidea</taxon>
        <taxon>Geoemydidae</taxon>
        <taxon>Geoemydinae</taxon>
        <taxon>Mauremys</taxon>
    </lineage>
</organism>
<feature type="region of interest" description="Disordered" evidence="1">
    <location>
        <begin position="33"/>
        <end position="74"/>
    </location>
</feature>
<gene>
    <name evidence="2" type="ORF">KIL84_008160</name>
</gene>
<dbReference type="AlphaFoldDB" id="A0A9D4ALH1"/>
<dbReference type="EMBL" id="JAHDVG010000568">
    <property type="protein sequence ID" value="KAH1164742.1"/>
    <property type="molecule type" value="Genomic_DNA"/>
</dbReference>
<protein>
    <submittedName>
        <fullName evidence="2">Uncharacterized protein</fullName>
    </submittedName>
</protein>
<reference evidence="2" key="1">
    <citation type="submission" date="2021-09" db="EMBL/GenBank/DDBJ databases">
        <title>The genome of Mauremys mutica provides insights into the evolution of semi-aquatic lifestyle.</title>
        <authorList>
            <person name="Gong S."/>
            <person name="Gao Y."/>
        </authorList>
    </citation>
    <scope>NUCLEOTIDE SEQUENCE</scope>
    <source>
        <strain evidence="2">MM-2020</strain>
        <tissue evidence="2">Muscle</tissue>
    </source>
</reference>
<evidence type="ECO:0000256" key="1">
    <source>
        <dbReference type="SAM" id="MobiDB-lite"/>
    </source>
</evidence>
<feature type="compositionally biased region" description="Basic and acidic residues" evidence="1">
    <location>
        <begin position="46"/>
        <end position="74"/>
    </location>
</feature>